<protein>
    <submittedName>
        <fullName evidence="3">Transposase IS116</fullName>
    </submittedName>
</protein>
<dbReference type="InterPro" id="IPR003346">
    <property type="entry name" value="Transposase_20"/>
</dbReference>
<dbReference type="InterPro" id="IPR002525">
    <property type="entry name" value="Transp_IS110-like_N"/>
</dbReference>
<evidence type="ECO:0000313" key="4">
    <source>
        <dbReference type="Proteomes" id="UP000236199"/>
    </source>
</evidence>
<sequence length="420" mass="49039">MYFVGIDISKNSFHYYISDSGRTKIDSGKFKQNMSGFTTFDKILKKFNKREIIIGMESTSIYHQHLFSYLLKHDYDVHIINPLLLKEFRKSETLRHSKNDNIDSKLISIWLKEKYPDNIPSSKEIDNFTQYSREIINLSEEISRVKNEIKRYVYLLFPELESFQSNIFIKSLMNLLYNFPSARKIATTNKKQLIDAMKIDNQLYFDENKLDQIIELSKNSIASGNDAHELALQKRIELLFKLESDQKLFKEKLKETLNNSSNDVIKNQVELIQSLDGFNETALNIVAETGDINRFYSASALVAFVGIDPRTEESGQMKKGWFINRKGNRYLRKAVYIAAIVAIQNNEYFKNYYMKLRTRGKSHTVAVLAVAGKLLRIIYSLVKSGKKYDSDYHYKLQNQELRAHGNYTAKKLKRKREIVT</sequence>
<reference evidence="3 4" key="1">
    <citation type="submission" date="2013-12" db="EMBL/GenBank/DDBJ databases">
        <title>Comparative genomics of Petrotoga isolates.</title>
        <authorList>
            <person name="Nesbo C.L."/>
            <person name="Charchuk R."/>
            <person name="Chow K."/>
        </authorList>
    </citation>
    <scope>NUCLEOTIDE SEQUENCE [LARGE SCALE GENOMIC DNA]</scope>
    <source>
        <strain evidence="3 4">DSM 10691</strain>
    </source>
</reference>
<feature type="domain" description="Transposase IS110-like N-terminal" evidence="1">
    <location>
        <begin position="4"/>
        <end position="158"/>
    </location>
</feature>
<organism evidence="3 4">
    <name type="scientific">Petrotoga miotherma DSM 10691</name>
    <dbReference type="NCBI Taxonomy" id="1434326"/>
    <lineage>
        <taxon>Bacteria</taxon>
        <taxon>Thermotogati</taxon>
        <taxon>Thermotogota</taxon>
        <taxon>Thermotogae</taxon>
        <taxon>Petrotogales</taxon>
        <taxon>Petrotogaceae</taxon>
        <taxon>Petrotoga</taxon>
    </lineage>
</organism>
<dbReference type="PANTHER" id="PTHR33055:SF15">
    <property type="entry name" value="TRANSPOSASE-RELATED"/>
    <property type="match status" value="1"/>
</dbReference>
<dbReference type="InterPro" id="IPR047650">
    <property type="entry name" value="Transpos_IS110"/>
</dbReference>
<dbReference type="EMBL" id="AZRM01000033">
    <property type="protein sequence ID" value="PNR99557.1"/>
    <property type="molecule type" value="Genomic_DNA"/>
</dbReference>
<dbReference type="PANTHER" id="PTHR33055">
    <property type="entry name" value="TRANSPOSASE FOR INSERTION SEQUENCE ELEMENT IS1111A"/>
    <property type="match status" value="1"/>
</dbReference>
<dbReference type="Proteomes" id="UP000236199">
    <property type="component" value="Unassembled WGS sequence"/>
</dbReference>
<evidence type="ECO:0000259" key="1">
    <source>
        <dbReference type="Pfam" id="PF01548"/>
    </source>
</evidence>
<dbReference type="AlphaFoldDB" id="A0A2K1PA09"/>
<accession>A0A2K1PA09</accession>
<comment type="caution">
    <text evidence="3">The sequence shown here is derived from an EMBL/GenBank/DDBJ whole genome shotgun (WGS) entry which is preliminary data.</text>
</comment>
<dbReference type="Pfam" id="PF01548">
    <property type="entry name" value="DEDD_Tnp_IS110"/>
    <property type="match status" value="1"/>
</dbReference>
<dbReference type="OrthoDB" id="40010at2"/>
<dbReference type="RefSeq" id="WP_012208365.1">
    <property type="nucleotide sequence ID" value="NZ_AZRM01000033.1"/>
</dbReference>
<dbReference type="Pfam" id="PF02371">
    <property type="entry name" value="Transposase_20"/>
    <property type="match status" value="1"/>
</dbReference>
<gene>
    <name evidence="3" type="ORF">X928_07045</name>
</gene>
<evidence type="ECO:0000313" key="3">
    <source>
        <dbReference type="EMBL" id="PNR99557.1"/>
    </source>
</evidence>
<dbReference type="GO" id="GO:0004803">
    <property type="term" value="F:transposase activity"/>
    <property type="evidence" value="ECO:0007669"/>
    <property type="project" value="InterPro"/>
</dbReference>
<dbReference type="GO" id="GO:0006313">
    <property type="term" value="P:DNA transposition"/>
    <property type="evidence" value="ECO:0007669"/>
    <property type="project" value="InterPro"/>
</dbReference>
<dbReference type="GO" id="GO:0003677">
    <property type="term" value="F:DNA binding"/>
    <property type="evidence" value="ECO:0007669"/>
    <property type="project" value="InterPro"/>
</dbReference>
<keyword evidence="4" id="KW-1185">Reference proteome</keyword>
<evidence type="ECO:0000259" key="2">
    <source>
        <dbReference type="Pfam" id="PF02371"/>
    </source>
</evidence>
<dbReference type="NCBIfam" id="NF033542">
    <property type="entry name" value="transpos_IS110"/>
    <property type="match status" value="1"/>
</dbReference>
<feature type="domain" description="Transposase IS116/IS110/IS902 C-terminal" evidence="2">
    <location>
        <begin position="270"/>
        <end position="353"/>
    </location>
</feature>
<name>A0A2K1PA09_9BACT</name>
<proteinExistence type="predicted"/>